<dbReference type="Proteomes" id="UP000054845">
    <property type="component" value="Unassembled WGS sequence"/>
</dbReference>
<reference evidence="1 2" key="1">
    <citation type="submission" date="2014-09" db="EMBL/GenBank/DDBJ databases">
        <authorList>
            <person name="Magalhaes I.L.F."/>
            <person name="Oliveira U."/>
            <person name="Santos F.R."/>
            <person name="Vidigal T.H.D.A."/>
            <person name="Brescovit A.D."/>
            <person name="Santos A.J."/>
        </authorList>
    </citation>
    <scope>NUCLEOTIDE SEQUENCE [LARGE SCALE GENOMIC DNA]</scope>
</reference>
<evidence type="ECO:0000313" key="1">
    <source>
        <dbReference type="EMBL" id="CEH12977.1"/>
    </source>
</evidence>
<sequence>MQGDRGLVWIDHHTQGGLHTSSAFSCPELRASAAHGAQLGRGERMNASDARSADLWSRHAWQSSAAQHGRSGCKQDRSASALTVEICVLARAPHQSETPSSDRSHPPSFFFFSFLRVLLAFLARLIHLLLRRTAHSCFTTSTLGLHPLLLATPGRATAQRQRSSGKSIQSGVRASRGLSIAEGEGIYCRKGHETFKYVRDRYARDQAPVVVRHPSRS</sequence>
<accession>A0A0P1BC56</accession>
<evidence type="ECO:0000313" key="2">
    <source>
        <dbReference type="Proteomes" id="UP000054845"/>
    </source>
</evidence>
<dbReference type="AlphaFoldDB" id="A0A0P1BC56"/>
<keyword evidence="2" id="KW-1185">Reference proteome</keyword>
<organism evidence="1 2">
    <name type="scientific">Ceraceosorus bombacis</name>
    <dbReference type="NCBI Taxonomy" id="401625"/>
    <lineage>
        <taxon>Eukaryota</taxon>
        <taxon>Fungi</taxon>
        <taxon>Dikarya</taxon>
        <taxon>Basidiomycota</taxon>
        <taxon>Ustilaginomycotina</taxon>
        <taxon>Exobasidiomycetes</taxon>
        <taxon>Ceraceosorales</taxon>
        <taxon>Ceraceosoraceae</taxon>
        <taxon>Ceraceosorus</taxon>
    </lineage>
</organism>
<dbReference type="PROSITE" id="PS51257">
    <property type="entry name" value="PROKAR_LIPOPROTEIN"/>
    <property type="match status" value="1"/>
</dbReference>
<name>A0A0P1BC56_9BASI</name>
<protein>
    <submittedName>
        <fullName evidence="1">Uncharacterized protein</fullName>
    </submittedName>
</protein>
<proteinExistence type="predicted"/>
<dbReference type="EMBL" id="CCYA01000192">
    <property type="protein sequence ID" value="CEH12977.1"/>
    <property type="molecule type" value="Genomic_DNA"/>
</dbReference>